<evidence type="ECO:0000313" key="2">
    <source>
        <dbReference type="EMBL" id="GAA4140611.1"/>
    </source>
</evidence>
<dbReference type="Gene3D" id="3.40.630.30">
    <property type="match status" value="1"/>
</dbReference>
<dbReference type="PROSITE" id="PS51186">
    <property type="entry name" value="GNAT"/>
    <property type="match status" value="1"/>
</dbReference>
<dbReference type="Proteomes" id="UP001501845">
    <property type="component" value="Unassembled WGS sequence"/>
</dbReference>
<comment type="caution">
    <text evidence="2">The sequence shown here is derived from an EMBL/GenBank/DDBJ whole genome shotgun (WGS) entry which is preliminary data.</text>
</comment>
<dbReference type="EMBL" id="BAABBU010000016">
    <property type="protein sequence ID" value="GAA4140611.1"/>
    <property type="molecule type" value="Genomic_DNA"/>
</dbReference>
<sequence>MTEPGEVVVEGGGRESAADWFRRICDVHDRVFSAEPFAWVPEMSPAHEEELQSLMTVAGFRLAVARQRDGLLGYAYGHPLPADHGWWGDFDRPLPAGLVEEWPGRTFAVISLAVLPEGRGRGTGGRLMEALLRDREEQRAILSVQPTALATQRLYRRWGWTHVGRKGPLADVTPPCWDIYVRDLDVAPQ</sequence>
<evidence type="ECO:0000313" key="3">
    <source>
        <dbReference type="Proteomes" id="UP001501845"/>
    </source>
</evidence>
<proteinExistence type="predicted"/>
<gene>
    <name evidence="2" type="ORF">GCM10022285_40210</name>
</gene>
<feature type="domain" description="N-acetyltransferase" evidence="1">
    <location>
        <begin position="11"/>
        <end position="185"/>
    </location>
</feature>
<reference evidence="3" key="1">
    <citation type="journal article" date="2019" name="Int. J. Syst. Evol. Microbiol.">
        <title>The Global Catalogue of Microorganisms (GCM) 10K type strain sequencing project: providing services to taxonomists for standard genome sequencing and annotation.</title>
        <authorList>
            <consortium name="The Broad Institute Genomics Platform"/>
            <consortium name="The Broad Institute Genome Sequencing Center for Infectious Disease"/>
            <person name="Wu L."/>
            <person name="Ma J."/>
        </authorList>
    </citation>
    <scope>NUCLEOTIDE SEQUENCE [LARGE SCALE GENOMIC DNA]</scope>
    <source>
        <strain evidence="3">JCM 17589</strain>
    </source>
</reference>
<dbReference type="InterPro" id="IPR016181">
    <property type="entry name" value="Acyl_CoA_acyltransferase"/>
</dbReference>
<protein>
    <submittedName>
        <fullName evidence="2">GNAT family N-acetyltransferase</fullName>
    </submittedName>
</protein>
<evidence type="ECO:0000259" key="1">
    <source>
        <dbReference type="PROSITE" id="PS51186"/>
    </source>
</evidence>
<dbReference type="RefSeq" id="WP_210908082.1">
    <property type="nucleotide sequence ID" value="NZ_BAABBU010000016.1"/>
</dbReference>
<keyword evidence="3" id="KW-1185">Reference proteome</keyword>
<accession>A0ABP7YTA9</accession>
<dbReference type="Pfam" id="PF00583">
    <property type="entry name" value="Acetyltransf_1"/>
    <property type="match status" value="1"/>
</dbReference>
<name>A0ABP7YTA9_9ACTN</name>
<dbReference type="InterPro" id="IPR000182">
    <property type="entry name" value="GNAT_dom"/>
</dbReference>
<dbReference type="SUPFAM" id="SSF55729">
    <property type="entry name" value="Acyl-CoA N-acyltransferases (Nat)"/>
    <property type="match status" value="1"/>
</dbReference>
<organism evidence="2 3">
    <name type="scientific">Streptomyces tunisiensis</name>
    <dbReference type="NCBI Taxonomy" id="948699"/>
    <lineage>
        <taxon>Bacteria</taxon>
        <taxon>Bacillati</taxon>
        <taxon>Actinomycetota</taxon>
        <taxon>Actinomycetes</taxon>
        <taxon>Kitasatosporales</taxon>
        <taxon>Streptomycetaceae</taxon>
        <taxon>Streptomyces</taxon>
    </lineage>
</organism>